<sequence length="117" mass="12938">MDSRTKSSFTTQNPFAALSHIDDDLETSITNTDDKARAGEVTLPRMLLCTDSHGKDLAWYSNKHNHPYDAFGFVRPGGRASQVLDHKNIDGEELKNKDILVISCGTNDVSHNEAHLA</sequence>
<evidence type="ECO:0008006" key="2">
    <source>
        <dbReference type="Google" id="ProtNLM"/>
    </source>
</evidence>
<name>A0A1B6LAT1_9HEMI</name>
<protein>
    <recommendedName>
        <fullName evidence="2">SGNH hydrolase-type esterase domain-containing protein</fullName>
    </recommendedName>
</protein>
<gene>
    <name evidence="1" type="ORF">g.52947</name>
</gene>
<reference evidence="1" key="1">
    <citation type="submission" date="2015-11" db="EMBL/GenBank/DDBJ databases">
        <title>De novo transcriptome assembly of four potential Pierce s Disease insect vectors from Arizona vineyards.</title>
        <authorList>
            <person name="Tassone E.E."/>
        </authorList>
    </citation>
    <scope>NUCLEOTIDE SEQUENCE</scope>
</reference>
<feature type="non-terminal residue" evidence="1">
    <location>
        <position position="117"/>
    </location>
</feature>
<accession>A0A1B6LAT1</accession>
<organism evidence="1">
    <name type="scientific">Graphocephala atropunctata</name>
    <dbReference type="NCBI Taxonomy" id="36148"/>
    <lineage>
        <taxon>Eukaryota</taxon>
        <taxon>Metazoa</taxon>
        <taxon>Ecdysozoa</taxon>
        <taxon>Arthropoda</taxon>
        <taxon>Hexapoda</taxon>
        <taxon>Insecta</taxon>
        <taxon>Pterygota</taxon>
        <taxon>Neoptera</taxon>
        <taxon>Paraneoptera</taxon>
        <taxon>Hemiptera</taxon>
        <taxon>Auchenorrhyncha</taxon>
        <taxon>Membracoidea</taxon>
        <taxon>Cicadellidae</taxon>
        <taxon>Cicadellinae</taxon>
        <taxon>Cicadellini</taxon>
        <taxon>Graphocephala</taxon>
    </lineage>
</organism>
<proteinExistence type="predicted"/>
<dbReference type="EMBL" id="GEBQ01019158">
    <property type="protein sequence ID" value="JAT20819.1"/>
    <property type="molecule type" value="Transcribed_RNA"/>
</dbReference>
<evidence type="ECO:0000313" key="1">
    <source>
        <dbReference type="EMBL" id="JAT20819.1"/>
    </source>
</evidence>
<dbReference type="AlphaFoldDB" id="A0A1B6LAT1"/>